<gene>
    <name evidence="2" type="primary">REV1</name>
    <name evidence="2" type="ORF">MHBO_002082</name>
</gene>
<dbReference type="Proteomes" id="UP001439008">
    <property type="component" value="Unassembled WGS sequence"/>
</dbReference>
<protein>
    <submittedName>
        <fullName evidence="2">Deoxycytidyl transferase, variant 3</fullName>
    </submittedName>
</protein>
<reference evidence="2 3" key="1">
    <citation type="journal article" date="2024" name="BMC Biol.">
        <title>Comparative genomics of Ascetosporea gives new insight into the evolutionary basis for animal parasitism in Rhizaria.</title>
        <authorList>
            <person name="Hiltunen Thoren M."/>
            <person name="Onut-Brannstrom I."/>
            <person name="Alfjorden A."/>
            <person name="Peckova H."/>
            <person name="Swords F."/>
            <person name="Hooper C."/>
            <person name="Holzer A.S."/>
            <person name="Bass D."/>
            <person name="Burki F."/>
        </authorList>
    </citation>
    <scope>NUCLEOTIDE SEQUENCE [LARGE SCALE GENOMIC DNA]</scope>
    <source>
        <strain evidence="2">20-A016</strain>
    </source>
</reference>
<evidence type="ECO:0000259" key="1">
    <source>
        <dbReference type="PROSITE" id="PS50172"/>
    </source>
</evidence>
<sequence>MPKSNVEFVGSEMAYYKNRFEELDRIGDLPTETFNKRFNKLFQQNENSSKSIGNTDIFRNVKIYVNGYCQPPQSEIHRMVKTHGGNISFYYSRKVTHVVSQNFGTRLKKFRSSVIVKPSWITESVKNNRKLPICEFTFLPKTNILSYFKSVKSPRNCEKRVLGKLSKKSVESKNNVENKNFVNFGEIKDFLFRQKNLNSILKALEHFKTDKKAISDFKEFLQICNENDLLDQINSQF</sequence>
<evidence type="ECO:0000313" key="2">
    <source>
        <dbReference type="EMBL" id="MES1920413.1"/>
    </source>
</evidence>
<dbReference type="SMART" id="SM00292">
    <property type="entry name" value="BRCT"/>
    <property type="match status" value="1"/>
</dbReference>
<keyword evidence="2" id="KW-0808">Transferase</keyword>
<organism evidence="2 3">
    <name type="scientific">Bonamia ostreae</name>
    <dbReference type="NCBI Taxonomy" id="126728"/>
    <lineage>
        <taxon>Eukaryota</taxon>
        <taxon>Sar</taxon>
        <taxon>Rhizaria</taxon>
        <taxon>Endomyxa</taxon>
        <taxon>Ascetosporea</taxon>
        <taxon>Haplosporida</taxon>
        <taxon>Bonamia</taxon>
    </lineage>
</organism>
<dbReference type="PROSITE" id="PS50172">
    <property type="entry name" value="BRCT"/>
    <property type="match status" value="1"/>
</dbReference>
<dbReference type="InterPro" id="IPR036420">
    <property type="entry name" value="BRCT_dom_sf"/>
</dbReference>
<dbReference type="PANTHER" id="PTHR45990:SF1">
    <property type="entry name" value="DNA REPAIR PROTEIN REV1"/>
    <property type="match status" value="1"/>
</dbReference>
<dbReference type="PANTHER" id="PTHR45990">
    <property type="entry name" value="DNA REPAIR PROTEIN REV1"/>
    <property type="match status" value="1"/>
</dbReference>
<dbReference type="Gene3D" id="3.40.50.10190">
    <property type="entry name" value="BRCT domain"/>
    <property type="match status" value="1"/>
</dbReference>
<name>A0ABV2AL72_9EUKA</name>
<feature type="domain" description="BRCT" evidence="1">
    <location>
        <begin position="53"/>
        <end position="138"/>
    </location>
</feature>
<dbReference type="SUPFAM" id="SSF52113">
    <property type="entry name" value="BRCT domain"/>
    <property type="match status" value="1"/>
</dbReference>
<dbReference type="InterPro" id="IPR001357">
    <property type="entry name" value="BRCT_dom"/>
</dbReference>
<proteinExistence type="predicted"/>
<dbReference type="Pfam" id="PF00533">
    <property type="entry name" value="BRCT"/>
    <property type="match status" value="1"/>
</dbReference>
<keyword evidence="3" id="KW-1185">Reference proteome</keyword>
<dbReference type="GO" id="GO:0016740">
    <property type="term" value="F:transferase activity"/>
    <property type="evidence" value="ECO:0007669"/>
    <property type="project" value="UniProtKB-KW"/>
</dbReference>
<dbReference type="EMBL" id="JBDODL010000655">
    <property type="protein sequence ID" value="MES1920413.1"/>
    <property type="molecule type" value="Genomic_DNA"/>
</dbReference>
<evidence type="ECO:0000313" key="3">
    <source>
        <dbReference type="Proteomes" id="UP001439008"/>
    </source>
</evidence>
<accession>A0ABV2AL72</accession>
<comment type="caution">
    <text evidence="2">The sequence shown here is derived from an EMBL/GenBank/DDBJ whole genome shotgun (WGS) entry which is preliminary data.</text>
</comment>